<comment type="caution">
    <text evidence="2">The sequence shown here is derived from an EMBL/GenBank/DDBJ whole genome shotgun (WGS) entry which is preliminary data.</text>
</comment>
<sequence length="200" mass="22180">MKTKRRAAYFFTSLKLFLREYRLFVLLGCLCLLGGVVVGVLSARSFGEDYYKLNFIFELHSGSYSFAKTFFLALLFGWGGLALILLCGFNRWLIFPAFFLVAFLGYRLGLGFVGCLQPSGAGGVACVIFFYLPLYLTAGTVFIVYICMVFSSICGACGVFSSASSVKRLFFKALPLSLVFAAAAFFSCILIPLLYKLFFM</sequence>
<evidence type="ECO:0000256" key="1">
    <source>
        <dbReference type="SAM" id="Phobius"/>
    </source>
</evidence>
<keyword evidence="1" id="KW-0472">Membrane</keyword>
<keyword evidence="1" id="KW-0812">Transmembrane</keyword>
<organism evidence="2 3">
    <name type="scientific">Candidatus Caccalectryoclostridium excrementigallinarum</name>
    <dbReference type="NCBI Taxonomy" id="2840710"/>
    <lineage>
        <taxon>Bacteria</taxon>
        <taxon>Bacillati</taxon>
        <taxon>Bacillota</taxon>
        <taxon>Clostridia</taxon>
        <taxon>Christensenellales</taxon>
        <taxon>Christensenellaceae</taxon>
        <taxon>Christensenellaceae incertae sedis</taxon>
        <taxon>Candidatus Caccalectryoclostridium</taxon>
    </lineage>
</organism>
<proteinExistence type="predicted"/>
<feature type="transmembrane region" description="Helical" evidence="1">
    <location>
        <begin position="173"/>
        <end position="195"/>
    </location>
</feature>
<reference evidence="2" key="1">
    <citation type="submission" date="2020-10" db="EMBL/GenBank/DDBJ databases">
        <authorList>
            <person name="Gilroy R."/>
        </authorList>
    </citation>
    <scope>NUCLEOTIDE SEQUENCE</scope>
    <source>
        <strain evidence="2">9366</strain>
    </source>
</reference>
<evidence type="ECO:0000313" key="3">
    <source>
        <dbReference type="Proteomes" id="UP000824145"/>
    </source>
</evidence>
<dbReference type="EMBL" id="DVNJ01000021">
    <property type="protein sequence ID" value="HIU62958.1"/>
    <property type="molecule type" value="Genomic_DNA"/>
</dbReference>
<name>A0A9D1MMU1_9FIRM</name>
<accession>A0A9D1MMU1</accession>
<feature type="transmembrane region" description="Helical" evidence="1">
    <location>
        <begin position="134"/>
        <end position="161"/>
    </location>
</feature>
<reference evidence="2" key="2">
    <citation type="journal article" date="2021" name="PeerJ">
        <title>Extensive microbial diversity within the chicken gut microbiome revealed by metagenomics and culture.</title>
        <authorList>
            <person name="Gilroy R."/>
            <person name="Ravi A."/>
            <person name="Getino M."/>
            <person name="Pursley I."/>
            <person name="Horton D.L."/>
            <person name="Alikhan N.F."/>
            <person name="Baker D."/>
            <person name="Gharbi K."/>
            <person name="Hall N."/>
            <person name="Watson M."/>
            <person name="Adriaenssens E.M."/>
            <person name="Foster-Nyarko E."/>
            <person name="Jarju S."/>
            <person name="Secka A."/>
            <person name="Antonio M."/>
            <person name="Oren A."/>
            <person name="Chaudhuri R.R."/>
            <person name="La Ragione R."/>
            <person name="Hildebrand F."/>
            <person name="Pallen M.J."/>
        </authorList>
    </citation>
    <scope>NUCLEOTIDE SEQUENCE</scope>
    <source>
        <strain evidence="2">9366</strain>
    </source>
</reference>
<feature type="transmembrane region" description="Helical" evidence="1">
    <location>
        <begin position="66"/>
        <end position="86"/>
    </location>
</feature>
<keyword evidence="1" id="KW-1133">Transmembrane helix</keyword>
<gene>
    <name evidence="2" type="ORF">IAB07_04260</name>
</gene>
<evidence type="ECO:0000313" key="2">
    <source>
        <dbReference type="EMBL" id="HIU62958.1"/>
    </source>
</evidence>
<feature type="transmembrane region" description="Helical" evidence="1">
    <location>
        <begin position="93"/>
        <end position="114"/>
    </location>
</feature>
<dbReference type="AlphaFoldDB" id="A0A9D1MMU1"/>
<protein>
    <submittedName>
        <fullName evidence="2">Uncharacterized protein</fullName>
    </submittedName>
</protein>
<dbReference type="Proteomes" id="UP000824145">
    <property type="component" value="Unassembled WGS sequence"/>
</dbReference>